<gene>
    <name evidence="9" type="ORF">LZ495_27235</name>
</gene>
<accession>A0AA41Q4L7</accession>
<keyword evidence="4 7" id="KW-0812">Transmembrane</keyword>
<keyword evidence="2 7" id="KW-0813">Transport</keyword>
<feature type="transmembrane region" description="Helical" evidence="7">
    <location>
        <begin position="139"/>
        <end position="166"/>
    </location>
</feature>
<dbReference type="SUPFAM" id="SSF161098">
    <property type="entry name" value="MetI-like"/>
    <property type="match status" value="1"/>
</dbReference>
<dbReference type="GO" id="GO:0055085">
    <property type="term" value="P:transmembrane transport"/>
    <property type="evidence" value="ECO:0007669"/>
    <property type="project" value="InterPro"/>
</dbReference>
<sequence length="320" mass="33855">MDHAVTTRSLLARAGQAVIVLVSVAVATFALGRILPGELATAVLGDTATPEQIAEFNRKTGADQPAVEQFRTWFTGVLHGDFGTSALTGQKVSDALADRAVPSLLLVVFAEVLALAVAVPLAVWAAYRRGKAPDKAANAGSFVLLATPQFAIAVLLIYIFAVQLGALPATGYTPPEQDPAQTFRTLLLPAVTLALGLAAVYYRVLRAGVLETLQQDYILAARAQGLTPRQVLFRHTLRPSLLPLVTLVGLNFGFLVGGAVIVEQLFAIPGLGTYALGAVQTKDFTVLQGTVLLIAAVYVLVNLAVDLLYGVLDPRIRHAR</sequence>
<evidence type="ECO:0000256" key="7">
    <source>
        <dbReference type="RuleBase" id="RU363032"/>
    </source>
</evidence>
<feature type="transmembrane region" description="Helical" evidence="7">
    <location>
        <begin position="241"/>
        <end position="266"/>
    </location>
</feature>
<evidence type="ECO:0000313" key="9">
    <source>
        <dbReference type="EMBL" id="MCF2530885.1"/>
    </source>
</evidence>
<feature type="transmembrane region" description="Helical" evidence="7">
    <location>
        <begin position="286"/>
        <end position="312"/>
    </location>
</feature>
<feature type="transmembrane region" description="Helical" evidence="7">
    <location>
        <begin position="186"/>
        <end position="205"/>
    </location>
</feature>
<dbReference type="RefSeq" id="WP_235055554.1">
    <property type="nucleotide sequence ID" value="NZ_JAKFHA010000019.1"/>
</dbReference>
<comment type="similarity">
    <text evidence="7">Belongs to the binding-protein-dependent transport system permease family.</text>
</comment>
<comment type="caution">
    <text evidence="9">The sequence shown here is derived from an EMBL/GenBank/DDBJ whole genome shotgun (WGS) entry which is preliminary data.</text>
</comment>
<dbReference type="EMBL" id="JAKFHA010000019">
    <property type="protein sequence ID" value="MCF2530885.1"/>
    <property type="molecule type" value="Genomic_DNA"/>
</dbReference>
<feature type="transmembrane region" description="Helical" evidence="7">
    <location>
        <begin position="104"/>
        <end position="127"/>
    </location>
</feature>
<organism evidence="9 10">
    <name type="scientific">Yinghuangia soli</name>
    <dbReference type="NCBI Taxonomy" id="2908204"/>
    <lineage>
        <taxon>Bacteria</taxon>
        <taxon>Bacillati</taxon>
        <taxon>Actinomycetota</taxon>
        <taxon>Actinomycetes</taxon>
        <taxon>Kitasatosporales</taxon>
        <taxon>Streptomycetaceae</taxon>
        <taxon>Yinghuangia</taxon>
    </lineage>
</organism>
<keyword evidence="6 7" id="KW-0472">Membrane</keyword>
<evidence type="ECO:0000313" key="10">
    <source>
        <dbReference type="Proteomes" id="UP001165378"/>
    </source>
</evidence>
<keyword evidence="5 7" id="KW-1133">Transmembrane helix</keyword>
<evidence type="ECO:0000256" key="3">
    <source>
        <dbReference type="ARBA" id="ARBA00022475"/>
    </source>
</evidence>
<evidence type="ECO:0000256" key="5">
    <source>
        <dbReference type="ARBA" id="ARBA00022989"/>
    </source>
</evidence>
<dbReference type="Pfam" id="PF19300">
    <property type="entry name" value="BPD_transp_1_N"/>
    <property type="match status" value="1"/>
</dbReference>
<evidence type="ECO:0000256" key="2">
    <source>
        <dbReference type="ARBA" id="ARBA00022448"/>
    </source>
</evidence>
<dbReference type="CDD" id="cd06261">
    <property type="entry name" value="TM_PBP2"/>
    <property type="match status" value="1"/>
</dbReference>
<feature type="domain" description="ABC transmembrane type-1" evidence="8">
    <location>
        <begin position="100"/>
        <end position="309"/>
    </location>
</feature>
<evidence type="ECO:0000256" key="6">
    <source>
        <dbReference type="ARBA" id="ARBA00023136"/>
    </source>
</evidence>
<keyword evidence="10" id="KW-1185">Reference proteome</keyword>
<evidence type="ECO:0000259" key="8">
    <source>
        <dbReference type="PROSITE" id="PS50928"/>
    </source>
</evidence>
<protein>
    <submittedName>
        <fullName evidence="9">ABC transporter permease</fullName>
    </submittedName>
</protein>
<dbReference type="InterPro" id="IPR000515">
    <property type="entry name" value="MetI-like"/>
</dbReference>
<feature type="transmembrane region" description="Helical" evidence="7">
    <location>
        <begin position="17"/>
        <end position="35"/>
    </location>
</feature>
<dbReference type="InterPro" id="IPR035906">
    <property type="entry name" value="MetI-like_sf"/>
</dbReference>
<dbReference type="InterPro" id="IPR045621">
    <property type="entry name" value="BPD_transp_1_N"/>
</dbReference>
<comment type="subcellular location">
    <subcellularLocation>
        <location evidence="1 7">Cell membrane</location>
        <topology evidence="1 7">Multi-pass membrane protein</topology>
    </subcellularLocation>
</comment>
<dbReference type="Gene3D" id="1.10.3720.10">
    <property type="entry name" value="MetI-like"/>
    <property type="match status" value="1"/>
</dbReference>
<dbReference type="AlphaFoldDB" id="A0AA41Q4L7"/>
<dbReference type="PANTHER" id="PTHR43163:SF6">
    <property type="entry name" value="DIPEPTIDE TRANSPORT SYSTEM PERMEASE PROTEIN DPPB-RELATED"/>
    <property type="match status" value="1"/>
</dbReference>
<keyword evidence="3" id="KW-1003">Cell membrane</keyword>
<dbReference type="Proteomes" id="UP001165378">
    <property type="component" value="Unassembled WGS sequence"/>
</dbReference>
<dbReference type="PROSITE" id="PS50928">
    <property type="entry name" value="ABC_TM1"/>
    <property type="match status" value="1"/>
</dbReference>
<reference evidence="9" key="1">
    <citation type="submission" date="2022-01" db="EMBL/GenBank/DDBJ databases">
        <title>Genome-Based Taxonomic Classification of the Phylum Actinobacteria.</title>
        <authorList>
            <person name="Gao Y."/>
        </authorList>
    </citation>
    <scope>NUCLEOTIDE SEQUENCE</scope>
    <source>
        <strain evidence="9">KLBMP 8922</strain>
    </source>
</reference>
<name>A0AA41Q4L7_9ACTN</name>
<dbReference type="PANTHER" id="PTHR43163">
    <property type="entry name" value="DIPEPTIDE TRANSPORT SYSTEM PERMEASE PROTEIN DPPB-RELATED"/>
    <property type="match status" value="1"/>
</dbReference>
<evidence type="ECO:0000256" key="4">
    <source>
        <dbReference type="ARBA" id="ARBA00022692"/>
    </source>
</evidence>
<dbReference type="GO" id="GO:0005886">
    <property type="term" value="C:plasma membrane"/>
    <property type="evidence" value="ECO:0007669"/>
    <property type="project" value="UniProtKB-SubCell"/>
</dbReference>
<dbReference type="Pfam" id="PF00528">
    <property type="entry name" value="BPD_transp_1"/>
    <property type="match status" value="1"/>
</dbReference>
<proteinExistence type="inferred from homology"/>
<evidence type="ECO:0000256" key="1">
    <source>
        <dbReference type="ARBA" id="ARBA00004651"/>
    </source>
</evidence>